<dbReference type="InterPro" id="IPR016518">
    <property type="entry name" value="Alpha-L-fucosidase"/>
</dbReference>
<protein>
    <recommendedName>
        <fullName evidence="6">Alpha-L-fucosidase</fullName>
    </recommendedName>
</protein>
<dbReference type="Pfam" id="PF21307">
    <property type="entry name" value="Glyco_hydro_95_C"/>
    <property type="match status" value="1"/>
</dbReference>
<proteinExistence type="predicted"/>
<dbReference type="InterPro" id="IPR027414">
    <property type="entry name" value="GH95_N_dom"/>
</dbReference>
<dbReference type="PANTHER" id="PTHR31084">
    <property type="entry name" value="ALPHA-L-FUCOSIDASE 2"/>
    <property type="match status" value="1"/>
</dbReference>
<evidence type="ECO:0000313" key="5">
    <source>
        <dbReference type="Proteomes" id="UP000637074"/>
    </source>
</evidence>
<dbReference type="InterPro" id="IPR008928">
    <property type="entry name" value="6-hairpin_glycosidase_sf"/>
</dbReference>
<gene>
    <name evidence="4" type="ORF">AM1BK_13640</name>
</gene>
<evidence type="ECO:0008006" key="6">
    <source>
        <dbReference type="Google" id="ProtNLM"/>
    </source>
</evidence>
<reference evidence="4 5" key="1">
    <citation type="journal article" date="2022" name="Int. J. Syst. Evol. Microbiol.">
        <title>Neobacillus kokaensis sp. nov., isolated from soil.</title>
        <authorList>
            <person name="Yuki K."/>
            <person name="Matsubara H."/>
            <person name="Yamaguchi S."/>
        </authorList>
    </citation>
    <scope>NUCLEOTIDE SEQUENCE [LARGE SCALE GENOMIC DNA]</scope>
    <source>
        <strain evidence="4 5">LOB 377</strain>
    </source>
</reference>
<comment type="caution">
    <text evidence="4">The sequence shown here is derived from an EMBL/GenBank/DDBJ whole genome shotgun (WGS) entry which is preliminary data.</text>
</comment>
<feature type="domain" description="Glycosyl hydrolase family 95 catalytic" evidence="3">
    <location>
        <begin position="280"/>
        <end position="692"/>
    </location>
</feature>
<dbReference type="InterPro" id="IPR012341">
    <property type="entry name" value="6hp_glycosidase-like_sf"/>
</dbReference>
<dbReference type="Gene3D" id="1.50.10.10">
    <property type="match status" value="1"/>
</dbReference>
<dbReference type="PANTHER" id="PTHR31084:SF0">
    <property type="entry name" value="ALPHA-L-FUCOSIDASE 2"/>
    <property type="match status" value="1"/>
</dbReference>
<dbReference type="Proteomes" id="UP000637074">
    <property type="component" value="Unassembled WGS sequence"/>
</dbReference>
<sequence length="791" mass="89264">MNLLTYRKAAKGWTEALPLGNGRIGAMHFGGVETERFQLNEDTLWSGPPQSNKEYNDQASLKRVRQLLDEEKYEEANDETKNMFGPYTQSYMPLGNLFIQYQHGDTAQNYHRTLDIKEAISNVKYTIGKIDYTREAFISHPHEVLAVRLTSSVPKQLNLIISLDSLLKYKTSDISDGLVLQGVCPERCDPVYFHENEQPVIYGEFGETKAIHFEGRLAAVVEDGQVESSKGNLTIQHATTAVLYFSVATSFNGFDQLPGTDFEELTFKNAAILSKAMSISYEQLKEAHIRDYQALYNRVDFSLGSENLEAALDTDERVQKNGANDLAMVELLFQYGRYLLIASSREGAQPANLQGIWNDLTRAPWSSNYTLNINTEMNYWPAEVTNLSECHRPLLQAVKELSVTGGNMVKKRYGLNGWTAHHNTDLWRHADPVGGERHGDPSWAFWPMSGPWLCRHLWEHYLYSQDKVFLAEEAFPVMKGSAQFCLEWLIEDENGYLITSPSTSPEHHFYFADGQAGSVTKGSTMDLQIIWDLFSNCLAAAAVLEIEDEWIHQVGSAKERLHPLQIGKYGQLQEWLMDFEDVEPHHRHVSHLYGAYPGEQIVDGPFLEAVRQTLNRRGDAGTGWSLGWKMCLWARLKDGERVNALLYQLFNIVSAQREVFVGGGLYPNLLGAHPPFQIDGNFSYTAGVVEMIVQSHKGFVELLPALPSTWLKGTLSGVKVRGGFELSVSWEGMQVSLVEVICHAENVIILKSSKTAVVREDGKDERKIEPVDGFISLTMNKNQKVQLQFEK</sequence>
<dbReference type="Pfam" id="PF14498">
    <property type="entry name" value="Glyco_hyd_65N_2"/>
    <property type="match status" value="1"/>
</dbReference>
<keyword evidence="5" id="KW-1185">Reference proteome</keyword>
<feature type="domain" description="Alpha fucosidase A-like C-terminal" evidence="2">
    <location>
        <begin position="694"/>
        <end position="785"/>
    </location>
</feature>
<accession>A0ABQ3N151</accession>
<evidence type="ECO:0000259" key="1">
    <source>
        <dbReference type="Pfam" id="PF14498"/>
    </source>
</evidence>
<dbReference type="RefSeq" id="WP_191271058.1">
    <property type="nucleotide sequence ID" value="NZ_BNDS01000004.1"/>
</dbReference>
<dbReference type="Pfam" id="PF22124">
    <property type="entry name" value="Glyco_hydro_95_cat"/>
    <property type="match status" value="1"/>
</dbReference>
<dbReference type="PIRSF" id="PIRSF007663">
    <property type="entry name" value="UCP007663"/>
    <property type="match status" value="1"/>
</dbReference>
<evidence type="ECO:0000259" key="2">
    <source>
        <dbReference type="Pfam" id="PF21307"/>
    </source>
</evidence>
<name>A0ABQ3N151_9BACI</name>
<evidence type="ECO:0000259" key="3">
    <source>
        <dbReference type="Pfam" id="PF22124"/>
    </source>
</evidence>
<evidence type="ECO:0000313" key="4">
    <source>
        <dbReference type="EMBL" id="GHH97821.1"/>
    </source>
</evidence>
<dbReference type="InterPro" id="IPR049053">
    <property type="entry name" value="AFCA-like_C"/>
</dbReference>
<dbReference type="InterPro" id="IPR054363">
    <property type="entry name" value="GH95_cat"/>
</dbReference>
<organism evidence="4 5">
    <name type="scientific">Neobacillus kokaensis</name>
    <dbReference type="NCBI Taxonomy" id="2759023"/>
    <lineage>
        <taxon>Bacteria</taxon>
        <taxon>Bacillati</taxon>
        <taxon>Bacillota</taxon>
        <taxon>Bacilli</taxon>
        <taxon>Bacillales</taxon>
        <taxon>Bacillaceae</taxon>
        <taxon>Neobacillus</taxon>
    </lineage>
</organism>
<dbReference type="EMBL" id="BNDS01000004">
    <property type="protein sequence ID" value="GHH97821.1"/>
    <property type="molecule type" value="Genomic_DNA"/>
</dbReference>
<dbReference type="SUPFAM" id="SSF48208">
    <property type="entry name" value="Six-hairpin glycosidases"/>
    <property type="match status" value="1"/>
</dbReference>
<feature type="domain" description="Glycosyl hydrolase family 95 N-terminal" evidence="1">
    <location>
        <begin position="4"/>
        <end position="252"/>
    </location>
</feature>